<dbReference type="GO" id="GO:0010329">
    <property type="term" value="F:auxin efflux transmembrane transporter activity"/>
    <property type="evidence" value="ECO:0007669"/>
    <property type="project" value="UniProtKB-ARBA"/>
</dbReference>
<name>A0AA86SJD0_9FABA</name>
<evidence type="ECO:0000256" key="4">
    <source>
        <dbReference type="ARBA" id="ARBA00022692"/>
    </source>
</evidence>
<evidence type="ECO:0000256" key="11">
    <source>
        <dbReference type="SAM" id="MobiDB-lite"/>
    </source>
</evidence>
<evidence type="ECO:0000256" key="8">
    <source>
        <dbReference type="ARBA" id="ARBA00022989"/>
    </source>
</evidence>
<dbReference type="CDD" id="cd03249">
    <property type="entry name" value="ABC_MTABC3_MDL1_MDL2"/>
    <property type="match status" value="2"/>
</dbReference>
<keyword evidence="4 12" id="KW-0812">Transmembrane</keyword>
<feature type="compositionally biased region" description="Acidic residues" evidence="11">
    <location>
        <begin position="665"/>
        <end position="674"/>
    </location>
</feature>
<dbReference type="Proteomes" id="UP001189624">
    <property type="component" value="Chromosome 6"/>
</dbReference>
<dbReference type="Pfam" id="PF00005">
    <property type="entry name" value="ABC_tran"/>
    <property type="match status" value="2"/>
</dbReference>
<feature type="transmembrane region" description="Helical" evidence="12">
    <location>
        <begin position="700"/>
        <end position="724"/>
    </location>
</feature>
<evidence type="ECO:0000313" key="16">
    <source>
        <dbReference type="Proteomes" id="UP001189624"/>
    </source>
</evidence>
<feature type="transmembrane region" description="Helical" evidence="12">
    <location>
        <begin position="744"/>
        <end position="767"/>
    </location>
</feature>
<feature type="domain" description="ABC transporter" evidence="13">
    <location>
        <begin position="365"/>
        <end position="601"/>
    </location>
</feature>
<dbReference type="GO" id="GO:0140359">
    <property type="term" value="F:ABC-type transporter activity"/>
    <property type="evidence" value="ECO:0007669"/>
    <property type="project" value="InterPro"/>
</dbReference>
<evidence type="ECO:0000256" key="10">
    <source>
        <dbReference type="ARBA" id="ARBA00023180"/>
    </source>
</evidence>
<dbReference type="PROSITE" id="PS50893">
    <property type="entry name" value="ABC_TRANSPORTER_2"/>
    <property type="match status" value="2"/>
</dbReference>
<comment type="similarity">
    <text evidence="2">Belongs to the ABC transporter superfamily. ABCB family. Multidrug resistance exporter (TC 3.A.1.201) subfamily.</text>
</comment>
<dbReference type="Pfam" id="PF00664">
    <property type="entry name" value="ABC_membrane"/>
    <property type="match status" value="2"/>
</dbReference>
<keyword evidence="10" id="KW-0325">Glycoprotein</keyword>
<gene>
    <name evidence="15" type="ORF">AYBTSS11_LOCUS19065</name>
</gene>
<feature type="domain" description="ABC transporter" evidence="13">
    <location>
        <begin position="1025"/>
        <end position="1262"/>
    </location>
</feature>
<feature type="transmembrane region" description="Helical" evidence="12">
    <location>
        <begin position="163"/>
        <end position="182"/>
    </location>
</feature>
<dbReference type="PANTHER" id="PTHR24222">
    <property type="entry name" value="ABC TRANSPORTER B FAMILY"/>
    <property type="match status" value="1"/>
</dbReference>
<evidence type="ECO:0000256" key="9">
    <source>
        <dbReference type="ARBA" id="ARBA00023136"/>
    </source>
</evidence>
<evidence type="ECO:0000256" key="5">
    <source>
        <dbReference type="ARBA" id="ARBA00022737"/>
    </source>
</evidence>
<dbReference type="FunFam" id="3.40.50.300:FF:000066">
    <property type="entry name" value="ABC transporter B family member 1"/>
    <property type="match status" value="2"/>
</dbReference>
<organism evidence="15 16">
    <name type="scientific">Sphenostylis stenocarpa</name>
    <dbReference type="NCBI Taxonomy" id="92480"/>
    <lineage>
        <taxon>Eukaryota</taxon>
        <taxon>Viridiplantae</taxon>
        <taxon>Streptophyta</taxon>
        <taxon>Embryophyta</taxon>
        <taxon>Tracheophyta</taxon>
        <taxon>Spermatophyta</taxon>
        <taxon>Magnoliopsida</taxon>
        <taxon>eudicotyledons</taxon>
        <taxon>Gunneridae</taxon>
        <taxon>Pentapetalae</taxon>
        <taxon>rosids</taxon>
        <taxon>fabids</taxon>
        <taxon>Fabales</taxon>
        <taxon>Fabaceae</taxon>
        <taxon>Papilionoideae</taxon>
        <taxon>50 kb inversion clade</taxon>
        <taxon>NPAAA clade</taxon>
        <taxon>indigoferoid/millettioid clade</taxon>
        <taxon>Phaseoleae</taxon>
        <taxon>Sphenostylis</taxon>
    </lineage>
</organism>
<keyword evidence="3" id="KW-0813">Transport</keyword>
<evidence type="ECO:0000259" key="14">
    <source>
        <dbReference type="PROSITE" id="PS50929"/>
    </source>
</evidence>
<dbReference type="InterPro" id="IPR003439">
    <property type="entry name" value="ABC_transporter-like_ATP-bd"/>
</dbReference>
<feature type="domain" description="ABC transmembrane type-1" evidence="14">
    <location>
        <begin position="704"/>
        <end position="990"/>
    </location>
</feature>
<proteinExistence type="inferred from homology"/>
<dbReference type="GO" id="GO:0010328">
    <property type="term" value="F:auxin influx transmembrane transporter activity"/>
    <property type="evidence" value="ECO:0007669"/>
    <property type="project" value="UniProtKB-ARBA"/>
</dbReference>
<dbReference type="Gene3D" id="1.20.1560.10">
    <property type="entry name" value="ABC transporter type 1, transmembrane domain"/>
    <property type="match status" value="1"/>
</dbReference>
<evidence type="ECO:0000256" key="7">
    <source>
        <dbReference type="ARBA" id="ARBA00022840"/>
    </source>
</evidence>
<dbReference type="GO" id="GO:0005886">
    <property type="term" value="C:plasma membrane"/>
    <property type="evidence" value="ECO:0007669"/>
    <property type="project" value="UniProtKB-SubCell"/>
</dbReference>
<evidence type="ECO:0000256" key="3">
    <source>
        <dbReference type="ARBA" id="ARBA00022448"/>
    </source>
</evidence>
<dbReference type="InterPro" id="IPR027417">
    <property type="entry name" value="P-loop_NTPase"/>
</dbReference>
<feature type="transmembrane region" description="Helical" evidence="12">
    <location>
        <begin position="818"/>
        <end position="839"/>
    </location>
</feature>
<keyword evidence="8 12" id="KW-1133">Transmembrane helix</keyword>
<dbReference type="FunFam" id="1.20.1560.10:FF:000009">
    <property type="entry name" value="ABC transporter B family member 1"/>
    <property type="match status" value="1"/>
</dbReference>
<dbReference type="Gene3D" id="3.40.50.300">
    <property type="entry name" value="P-loop containing nucleotide triphosphate hydrolases"/>
    <property type="match status" value="2"/>
</dbReference>
<protein>
    <submittedName>
        <fullName evidence="15">Uncharacterized protein</fullName>
    </submittedName>
</protein>
<evidence type="ECO:0000256" key="2">
    <source>
        <dbReference type="ARBA" id="ARBA00007577"/>
    </source>
</evidence>
<feature type="transmembrane region" description="Helical" evidence="12">
    <location>
        <begin position="88"/>
        <end position="110"/>
    </location>
</feature>
<feature type="region of interest" description="Disordered" evidence="11">
    <location>
        <begin position="1"/>
        <end position="21"/>
    </location>
</feature>
<feature type="transmembrane region" description="Helical" evidence="12">
    <location>
        <begin position="301"/>
        <end position="319"/>
    </location>
</feature>
<feature type="compositionally biased region" description="Polar residues" evidence="11">
    <location>
        <begin position="1"/>
        <end position="14"/>
    </location>
</feature>
<dbReference type="CDD" id="cd18577">
    <property type="entry name" value="ABC_6TM_Pgp_ABCB1_D1_like"/>
    <property type="match status" value="1"/>
</dbReference>
<feature type="domain" description="ABC transmembrane type-1" evidence="14">
    <location>
        <begin position="44"/>
        <end position="330"/>
    </location>
</feature>
<feature type="region of interest" description="Disordered" evidence="11">
    <location>
        <begin position="604"/>
        <end position="680"/>
    </location>
</feature>
<dbReference type="PROSITE" id="PS00211">
    <property type="entry name" value="ABC_TRANSPORTER_1"/>
    <property type="match status" value="2"/>
</dbReference>
<dbReference type="PANTHER" id="PTHR24222:SF50">
    <property type="entry name" value="ABC TRANSPORTER B FAMILY MEMBER 9-LIKE ISOFORM X2"/>
    <property type="match status" value="1"/>
</dbReference>
<evidence type="ECO:0000256" key="1">
    <source>
        <dbReference type="ARBA" id="ARBA00004651"/>
    </source>
</evidence>
<keyword evidence="9 12" id="KW-0472">Membrane</keyword>
<dbReference type="InterPro" id="IPR011527">
    <property type="entry name" value="ABC1_TM_dom"/>
</dbReference>
<keyword evidence="7" id="KW-0067">ATP-binding</keyword>
<evidence type="ECO:0000313" key="15">
    <source>
        <dbReference type="EMBL" id="CAJ1962097.1"/>
    </source>
</evidence>
<dbReference type="CDD" id="cd18578">
    <property type="entry name" value="ABC_6TM_Pgp_ABCB1_D2_like"/>
    <property type="match status" value="1"/>
</dbReference>
<dbReference type="EMBL" id="OY731403">
    <property type="protein sequence ID" value="CAJ1962097.1"/>
    <property type="molecule type" value="Genomic_DNA"/>
</dbReference>
<evidence type="ECO:0000256" key="6">
    <source>
        <dbReference type="ARBA" id="ARBA00022741"/>
    </source>
</evidence>
<sequence>MTHNTDVPPSSTTSQHHEKDKANQKVPFYKLFTFADRFDVALMLIGTICAMANGWSQPIMTIILGKLINTFGSTDPSSSIKEVSKVSLLFVYLAIATGIASFLQVACWMVTGERQAARIRGLYLKTILKQDIAFFDTETTTGEVIGRMSGDTILIQDSMGEKVGKFIQLASTFIGGFVIAFIRGWRLAIVLLSCIPCVVVTGGILSMLMSKMSSRGQAAYAEAGTVVEQTVGAIRTVASFTGERKAIENYNTKLKVAYKTMVQQGMASGLGLGILLLIIFCTYALAMWYGSKLVIEKGYNGGTVITIIVALMTGGMSLGQTSPSLNAFAAGQAAAYKMFETIKRKPKIDAYDTNGVVKEDIRGDIELRDVYFSYPARKNVQIFSGFSLNVPSGTTAALVGQSGSGKSTVISLLERFYDPDAGEVLIDGVNLKNFQVRWIREQIGLVSQEPILFAASIKENIVYGKEGATDEEIKSAITLANAKKFIDKLPQGLETMAGQNGTQLSGGQKQRIAIARAILKNPRILLLDEATSALDAESERVVQEALEQAMSKRTTVVVAHRLTTIRNADTIAVVHQGKIVEEGTHDELVKDVDGAYSQLIRLQEGAKEAEGSHNSEAENSSNNVKLDSRIIRSSTQRELSISRGSSRRHSQSHSFSLSHRSGVDESVEIEDGDDEKGKVGTKKPIQVSLRRLASLNKPEVPVLVLGSIAAIIHGLVFPMFGLLFSSAISMFFEPPEKQRKDSRFWALLYVGLGIVTLVAIPVQNYLFGIAGGKLVERIRSLTFEKVVHQEISWFDDPANSSGAVGARLSTDASTVKSLVGDTLALIVQNLSTIIAGLVISFTANWILAFIILAVSPLVLMQGVIQMKFLKGFSADAKVKYEEASQVANDAVGSIRTIASFCAESKVMDMYRKKCLEPEKQGVRLGLVSGAGFGFSFLALYCTNAFCFYIGSVLVQHGKATFSEVFKVFFCLTITAIGISQSSSLAPDTNKAKDSAASIFNILDSTPTIDSSSNEGTTLEAIAGDIKLQHVSFYYPTRPHIQIFKDLSLSIPAGKTVALVGESGSGKSTVISLLERFYDPHTGRVLLDGMDIKQFRLSWLRHQMGLVGQEPILFNESIRANIAYGKEGVATEEEVSAAAKASNAHQFICALPEGYDTSVGERGTQLSGGQKQRIAIARAMLKDPRILLLDEATSALDAESEKVVQEALDRVSLNRTTVVVAHRLTTIRGADIIAVTRNGVVAENGRHDELMKITDGVYASLVALQTSAS</sequence>
<keyword evidence="6" id="KW-0547">Nucleotide-binding</keyword>
<dbReference type="InterPro" id="IPR003593">
    <property type="entry name" value="AAA+_ATPase"/>
</dbReference>
<evidence type="ECO:0000256" key="12">
    <source>
        <dbReference type="SAM" id="Phobius"/>
    </source>
</evidence>
<reference evidence="15" key="1">
    <citation type="submission" date="2023-10" db="EMBL/GenBank/DDBJ databases">
        <authorList>
            <person name="Domelevo Entfellner J.-B."/>
        </authorList>
    </citation>
    <scope>NUCLEOTIDE SEQUENCE</scope>
</reference>
<feature type="compositionally biased region" description="Basic and acidic residues" evidence="11">
    <location>
        <begin position="604"/>
        <end position="616"/>
    </location>
</feature>
<dbReference type="InterPro" id="IPR039421">
    <property type="entry name" value="Type_1_exporter"/>
</dbReference>
<dbReference type="InterPro" id="IPR017871">
    <property type="entry name" value="ABC_transporter-like_CS"/>
</dbReference>
<keyword evidence="16" id="KW-1185">Reference proteome</keyword>
<feature type="transmembrane region" description="Helical" evidence="12">
    <location>
        <begin position="188"/>
        <end position="208"/>
    </location>
</feature>
<dbReference type="InterPro" id="IPR036640">
    <property type="entry name" value="ABC1_TM_sf"/>
</dbReference>
<dbReference type="Gramene" id="rna-AYBTSS11_LOCUS19065">
    <property type="protein sequence ID" value="CAJ1962097.1"/>
    <property type="gene ID" value="gene-AYBTSS11_LOCUS19065"/>
</dbReference>
<dbReference type="SUPFAM" id="SSF52540">
    <property type="entry name" value="P-loop containing nucleoside triphosphate hydrolases"/>
    <property type="match status" value="2"/>
</dbReference>
<dbReference type="PROSITE" id="PS50929">
    <property type="entry name" value="ABC_TM1F"/>
    <property type="match status" value="2"/>
</dbReference>
<dbReference type="GO" id="GO:0016887">
    <property type="term" value="F:ATP hydrolysis activity"/>
    <property type="evidence" value="ECO:0007669"/>
    <property type="project" value="InterPro"/>
</dbReference>
<dbReference type="FunFam" id="1.20.1560.10:FF:000044">
    <property type="entry name" value="ABC transporter B family member 9"/>
    <property type="match status" value="1"/>
</dbReference>
<accession>A0AA86SJD0</accession>
<evidence type="ECO:0000259" key="13">
    <source>
        <dbReference type="PROSITE" id="PS50893"/>
    </source>
</evidence>
<feature type="transmembrane region" description="Helical" evidence="12">
    <location>
        <begin position="40"/>
        <end position="68"/>
    </location>
</feature>
<dbReference type="SUPFAM" id="SSF90123">
    <property type="entry name" value="ABC transporter transmembrane region"/>
    <property type="match status" value="2"/>
</dbReference>
<dbReference type="AlphaFoldDB" id="A0AA86SJD0"/>
<dbReference type="SMART" id="SM00382">
    <property type="entry name" value="AAA"/>
    <property type="match status" value="2"/>
</dbReference>
<feature type="transmembrane region" description="Helical" evidence="12">
    <location>
        <begin position="269"/>
        <end position="289"/>
    </location>
</feature>
<dbReference type="GO" id="GO:0005524">
    <property type="term" value="F:ATP binding"/>
    <property type="evidence" value="ECO:0007669"/>
    <property type="project" value="UniProtKB-KW"/>
</dbReference>
<feature type="transmembrane region" description="Helical" evidence="12">
    <location>
        <begin position="845"/>
        <end position="864"/>
    </location>
</feature>
<comment type="subcellular location">
    <subcellularLocation>
        <location evidence="1">Cell membrane</location>
        <topology evidence="1">Multi-pass membrane protein</topology>
    </subcellularLocation>
</comment>
<keyword evidence="5" id="KW-0677">Repeat</keyword>